<dbReference type="EMBL" id="HACA01012875">
    <property type="protein sequence ID" value="CDW30236.1"/>
    <property type="molecule type" value="Transcribed_RNA"/>
</dbReference>
<protein>
    <submittedName>
        <fullName evidence="1">Uncharacterized protein</fullName>
    </submittedName>
</protein>
<organism evidence="1">
    <name type="scientific">Lepeophtheirus salmonis</name>
    <name type="common">Salmon louse</name>
    <name type="synonym">Caligus salmonis</name>
    <dbReference type="NCBI Taxonomy" id="72036"/>
    <lineage>
        <taxon>Eukaryota</taxon>
        <taxon>Metazoa</taxon>
        <taxon>Ecdysozoa</taxon>
        <taxon>Arthropoda</taxon>
        <taxon>Crustacea</taxon>
        <taxon>Multicrustacea</taxon>
        <taxon>Hexanauplia</taxon>
        <taxon>Copepoda</taxon>
        <taxon>Siphonostomatoida</taxon>
        <taxon>Caligidae</taxon>
        <taxon>Lepeophtheirus</taxon>
    </lineage>
</organism>
<evidence type="ECO:0000313" key="1">
    <source>
        <dbReference type="EMBL" id="CDW30236.1"/>
    </source>
</evidence>
<sequence>LFFRYTDPLTICRVNHINYRICVGVVASPIGTYTRLTSQIPHLKLNVIIHNLFYIEANCGYCIHNFTNLKSIEKSCFTSTIQS</sequence>
<name>A0A0K2TXX7_LEPSM</name>
<reference evidence="1" key="1">
    <citation type="submission" date="2014-05" db="EMBL/GenBank/DDBJ databases">
        <authorList>
            <person name="Chronopoulou M."/>
        </authorList>
    </citation>
    <scope>NUCLEOTIDE SEQUENCE</scope>
    <source>
        <tissue evidence="1">Whole organism</tissue>
    </source>
</reference>
<accession>A0A0K2TXX7</accession>
<feature type="non-terminal residue" evidence="1">
    <location>
        <position position="1"/>
    </location>
</feature>
<proteinExistence type="predicted"/>
<dbReference type="AlphaFoldDB" id="A0A0K2TXX7"/>